<gene>
    <name evidence="1" type="ORF">EDD18DRAFT_1356237</name>
</gene>
<organism evidence="1 2">
    <name type="scientific">Armillaria luteobubalina</name>
    <dbReference type="NCBI Taxonomy" id="153913"/>
    <lineage>
        <taxon>Eukaryota</taxon>
        <taxon>Fungi</taxon>
        <taxon>Dikarya</taxon>
        <taxon>Basidiomycota</taxon>
        <taxon>Agaricomycotina</taxon>
        <taxon>Agaricomycetes</taxon>
        <taxon>Agaricomycetidae</taxon>
        <taxon>Agaricales</taxon>
        <taxon>Marasmiineae</taxon>
        <taxon>Physalacriaceae</taxon>
        <taxon>Armillaria</taxon>
    </lineage>
</organism>
<protein>
    <submittedName>
        <fullName evidence="1">Uncharacterized protein</fullName>
    </submittedName>
</protein>
<proteinExistence type="predicted"/>
<reference evidence="1" key="1">
    <citation type="submission" date="2023-06" db="EMBL/GenBank/DDBJ databases">
        <authorList>
            <consortium name="Lawrence Berkeley National Laboratory"/>
            <person name="Ahrendt S."/>
            <person name="Sahu N."/>
            <person name="Indic B."/>
            <person name="Wong-Bajracharya J."/>
            <person name="Merenyi Z."/>
            <person name="Ke H.-M."/>
            <person name="Monk M."/>
            <person name="Kocsube S."/>
            <person name="Drula E."/>
            <person name="Lipzen A."/>
            <person name="Balint B."/>
            <person name="Henrissat B."/>
            <person name="Andreopoulos B."/>
            <person name="Martin F.M."/>
            <person name="Harder C.B."/>
            <person name="Rigling D."/>
            <person name="Ford K.L."/>
            <person name="Foster G.D."/>
            <person name="Pangilinan J."/>
            <person name="Papanicolaou A."/>
            <person name="Barry K."/>
            <person name="LaButti K."/>
            <person name="Viragh M."/>
            <person name="Koriabine M."/>
            <person name="Yan M."/>
            <person name="Riley R."/>
            <person name="Champramary S."/>
            <person name="Plett K.L."/>
            <person name="Tsai I.J."/>
            <person name="Slot J."/>
            <person name="Sipos G."/>
            <person name="Plett J."/>
            <person name="Nagy L.G."/>
            <person name="Grigoriev I.V."/>
        </authorList>
    </citation>
    <scope>NUCLEOTIDE SEQUENCE</scope>
    <source>
        <strain evidence="1">HWK02</strain>
    </source>
</reference>
<dbReference type="Proteomes" id="UP001175228">
    <property type="component" value="Unassembled WGS sequence"/>
</dbReference>
<name>A0AA39UL31_9AGAR</name>
<keyword evidence="2" id="KW-1185">Reference proteome</keyword>
<dbReference type="AlphaFoldDB" id="A0AA39UL31"/>
<evidence type="ECO:0000313" key="1">
    <source>
        <dbReference type="EMBL" id="KAK0493767.1"/>
    </source>
</evidence>
<accession>A0AA39UL31</accession>
<sequence length="227" mass="25702">MLFTDPLYCLSDTASVDLLNQITGTECADNELGDDIDVDDSVVQVQLAQELLDKILWEVVVDIIVAKTTSISSHRMTITSQKALYKHIHISRKRTPELWSDIFEVFPLFGTYVRSVSIENVTPTWEATLCNLLQLIDVGHPLSDLYITHTSFRPLLSLLLNRLWPKFKKIMLVKCTLSEECIVDMLDASCMLRSLCIGFADENLLSSTYGGHWMTEHTSIKRGITSF</sequence>
<dbReference type="EMBL" id="JAUEPU010000023">
    <property type="protein sequence ID" value="KAK0493767.1"/>
    <property type="molecule type" value="Genomic_DNA"/>
</dbReference>
<comment type="caution">
    <text evidence="1">The sequence shown here is derived from an EMBL/GenBank/DDBJ whole genome shotgun (WGS) entry which is preliminary data.</text>
</comment>
<evidence type="ECO:0000313" key="2">
    <source>
        <dbReference type="Proteomes" id="UP001175228"/>
    </source>
</evidence>